<evidence type="ECO:0000256" key="2">
    <source>
        <dbReference type="SAM" id="MobiDB-lite"/>
    </source>
</evidence>
<gene>
    <name evidence="3" type="ORF">OS493_003536</name>
</gene>
<comment type="caution">
    <text evidence="3">The sequence shown here is derived from an EMBL/GenBank/DDBJ whole genome shotgun (WGS) entry which is preliminary data.</text>
</comment>
<evidence type="ECO:0000313" key="4">
    <source>
        <dbReference type="Proteomes" id="UP001163046"/>
    </source>
</evidence>
<reference evidence="3" key="1">
    <citation type="submission" date="2023-01" db="EMBL/GenBank/DDBJ databases">
        <title>Genome assembly of the deep-sea coral Lophelia pertusa.</title>
        <authorList>
            <person name="Herrera S."/>
            <person name="Cordes E."/>
        </authorList>
    </citation>
    <scope>NUCLEOTIDE SEQUENCE</scope>
    <source>
        <strain evidence="3">USNM1676648</strain>
        <tissue evidence="3">Polyp</tissue>
    </source>
</reference>
<dbReference type="Proteomes" id="UP001163046">
    <property type="component" value="Unassembled WGS sequence"/>
</dbReference>
<evidence type="ECO:0000313" key="3">
    <source>
        <dbReference type="EMBL" id="KAJ7393869.1"/>
    </source>
</evidence>
<keyword evidence="4" id="KW-1185">Reference proteome</keyword>
<name>A0A9X0DDC3_9CNID</name>
<feature type="region of interest" description="Disordered" evidence="2">
    <location>
        <begin position="158"/>
        <end position="223"/>
    </location>
</feature>
<dbReference type="PANTHER" id="PTHR32289">
    <property type="entry name" value="PROTEIN FAM167A"/>
    <property type="match status" value="1"/>
</dbReference>
<evidence type="ECO:0000256" key="1">
    <source>
        <dbReference type="SAM" id="Coils"/>
    </source>
</evidence>
<dbReference type="EMBL" id="MU825397">
    <property type="protein sequence ID" value="KAJ7393869.1"/>
    <property type="molecule type" value="Genomic_DNA"/>
</dbReference>
<feature type="coiled-coil region" evidence="1">
    <location>
        <begin position="346"/>
        <end position="373"/>
    </location>
</feature>
<proteinExistence type="predicted"/>
<organism evidence="3 4">
    <name type="scientific">Desmophyllum pertusum</name>
    <dbReference type="NCBI Taxonomy" id="174260"/>
    <lineage>
        <taxon>Eukaryota</taxon>
        <taxon>Metazoa</taxon>
        <taxon>Cnidaria</taxon>
        <taxon>Anthozoa</taxon>
        <taxon>Hexacorallia</taxon>
        <taxon>Scleractinia</taxon>
        <taxon>Caryophylliina</taxon>
        <taxon>Caryophylliidae</taxon>
        <taxon>Desmophyllum</taxon>
    </lineage>
</organism>
<accession>A0A9X0DDC3</accession>
<dbReference type="InterPro" id="IPR051771">
    <property type="entry name" value="FAM167_domain"/>
</dbReference>
<keyword evidence="1" id="KW-0175">Coiled coil</keyword>
<feature type="compositionally biased region" description="Polar residues" evidence="2">
    <location>
        <begin position="301"/>
        <end position="315"/>
    </location>
</feature>
<feature type="region of interest" description="Disordered" evidence="2">
    <location>
        <begin position="282"/>
        <end position="315"/>
    </location>
</feature>
<feature type="region of interest" description="Disordered" evidence="2">
    <location>
        <begin position="1"/>
        <end position="21"/>
    </location>
</feature>
<sequence>MSERVDSPTGKTAKENCHRGIRNEEVNLEKLRTFSRSLENITAETLYSKWKRARGESPSKSARRARSVSLTTPPCFTREELKDQPSKPARKNSFHVLQENVFRPRSWTIAASPMEVIREHNAMHSLDINNNTMALNRQDTTSQWAQRRRKLGKQFTVTLEIPHKQHSPPPQAYEREKEQSQEQRHQGDGKQVAKTTSETFIKPSQKLRRVSEAAREDEDPPIVARLVSEEDEASMMADPVAKKPLSNLFVEMVKIEIPRQSVSMPASPNFLMRHHEHAWDTVDSANEPTGGPSSPLVKNPSEMTANNERSKPSQNTFSLGCTYAVVSQPSPPKDNSVKPIAKMNSAVISQEQRAELEAQFKKLKKVSLELDRAEFEEGRSTKPYNFSEARTKDTLESQPLRRFSELINTASRTSSGRPTARAILQNITNVAHKTEKQRIQDIEKAFEWIRKELAELRAQDKDIMRTFTKIQAGIRKIKLQRALSGALDEPYEYDIVDHSIDLSASFSYVPLVKEFHNTFPRRASLI</sequence>
<dbReference type="OrthoDB" id="5965452at2759"/>
<feature type="compositionally biased region" description="Basic and acidic residues" evidence="2">
    <location>
        <begin position="173"/>
        <end position="188"/>
    </location>
</feature>
<protein>
    <submittedName>
        <fullName evidence="3">Uncharacterized protein</fullName>
    </submittedName>
</protein>
<dbReference type="AlphaFoldDB" id="A0A9X0DDC3"/>
<dbReference type="PANTHER" id="PTHR32289:SF1">
    <property type="entry name" value="PROTEIN FAM167A-LIKE"/>
    <property type="match status" value="1"/>
</dbReference>